<feature type="region of interest" description="Disordered" evidence="1">
    <location>
        <begin position="237"/>
        <end position="258"/>
    </location>
</feature>
<protein>
    <submittedName>
        <fullName evidence="2">Uncharacterized protein</fullName>
    </submittedName>
</protein>
<feature type="region of interest" description="Disordered" evidence="1">
    <location>
        <begin position="1"/>
        <end position="58"/>
    </location>
</feature>
<dbReference type="Proteomes" id="UP000825890">
    <property type="component" value="Unassembled WGS sequence"/>
</dbReference>
<evidence type="ECO:0000313" key="3">
    <source>
        <dbReference type="Proteomes" id="UP000825890"/>
    </source>
</evidence>
<comment type="caution">
    <text evidence="2">The sequence shown here is derived from an EMBL/GenBank/DDBJ whole genome shotgun (WGS) entry which is preliminary data.</text>
</comment>
<evidence type="ECO:0000313" key="2">
    <source>
        <dbReference type="EMBL" id="GIZ46935.1"/>
    </source>
</evidence>
<dbReference type="EMBL" id="BOLY01000006">
    <property type="protein sequence ID" value="GIZ46935.1"/>
    <property type="molecule type" value="Genomic_DNA"/>
</dbReference>
<organism evidence="2 3">
    <name type="scientific">Cercospora kikuchii</name>
    <dbReference type="NCBI Taxonomy" id="84275"/>
    <lineage>
        <taxon>Eukaryota</taxon>
        <taxon>Fungi</taxon>
        <taxon>Dikarya</taxon>
        <taxon>Ascomycota</taxon>
        <taxon>Pezizomycotina</taxon>
        <taxon>Dothideomycetes</taxon>
        <taxon>Dothideomycetidae</taxon>
        <taxon>Mycosphaerellales</taxon>
        <taxon>Mycosphaerellaceae</taxon>
        <taxon>Cercospora</taxon>
    </lineage>
</organism>
<accession>A0A9P3FKQ0</accession>
<dbReference type="GeneID" id="68295613"/>
<sequence length="613" mass="66057">MSTTSTTSTSTLSRTSTTSTSSTTPPTTTASTEQSTTTTGRITSSSSSSSTTTSSMTTSTSTTVDQFFAPWSTSLAFPSTCAGSFYLQGMRNGTPFYISGNGIYIQTVTSIADATRYILDGRILRDSTTAWAKLGFVYPEDSVIHRHRLIELQAAIRPPWSCFLNDGILTCKDPRYPCSFDLDTLQLTCTNNDGPDVLDFQLCEGTDNYLRIGNGLLPESCTSIALTSVDACSVNNSGGGPPSASSTTSASASTTSGPAPKCTGFLIEAAGGYLSTSPDSDTDRYAESEYVIARTQASRYTLDGTRLLTSDGRVLASVGYEGKVHFVEPDWARAVFMTEMACTITDAGTLSCFNPREPGLKDLQFCQEGIRSFLNVADGLYTHGNQFCVIPSPSFTAVSSCGNGKDGGFPDRSASCSGAPKWAIKVASQSPSGDGAIDVVGRYLYQKPATDLTAGNPRMNLSIAEDVGFAGAMLSRFPNGDRWVNENYDATFSATDGYSGDPFDRQFFSFDKDMRGYHERLPNDEVSCTFNVRTKQMSCAHTVVRSGDRTRHADTFYYCPAEDEFLRFWTSDGVTGPDGYRGPDCVRVTLQAVCVDGCCPKLFLDDWIWMGSV</sequence>
<feature type="compositionally biased region" description="Low complexity" evidence="1">
    <location>
        <begin position="242"/>
        <end position="258"/>
    </location>
</feature>
<evidence type="ECO:0000256" key="1">
    <source>
        <dbReference type="SAM" id="MobiDB-lite"/>
    </source>
</evidence>
<dbReference type="AlphaFoldDB" id="A0A9P3FKQ0"/>
<gene>
    <name evidence="2" type="ORF">CKM354_001003800</name>
</gene>
<dbReference type="RefSeq" id="XP_044661422.1">
    <property type="nucleotide sequence ID" value="XM_044805487.1"/>
</dbReference>
<keyword evidence="3" id="KW-1185">Reference proteome</keyword>
<name>A0A9P3FKQ0_9PEZI</name>
<proteinExistence type="predicted"/>
<reference evidence="2 3" key="1">
    <citation type="submission" date="2021-01" db="EMBL/GenBank/DDBJ databases">
        <title>Cercospora kikuchii MAFF 305040 whole genome shotgun sequence.</title>
        <authorList>
            <person name="Kashiwa T."/>
            <person name="Suzuki T."/>
        </authorList>
    </citation>
    <scope>NUCLEOTIDE SEQUENCE [LARGE SCALE GENOMIC DNA]</scope>
    <source>
        <strain evidence="2 3">MAFF 305040</strain>
    </source>
</reference>